<dbReference type="STRING" id="431595.K3X0J3"/>
<dbReference type="HOGENOM" id="CLU_061989_0_0_1"/>
<proteinExistence type="inferred from homology"/>
<dbReference type="OMA" id="WKNGQYK"/>
<dbReference type="eggNOG" id="ENOG502QWDD">
    <property type="taxonomic scope" value="Eukaryota"/>
</dbReference>
<reference evidence="2" key="3">
    <citation type="submission" date="2015-02" db="UniProtKB">
        <authorList>
            <consortium name="EnsemblProtists"/>
        </authorList>
    </citation>
    <scope>IDENTIFICATION</scope>
    <source>
        <strain evidence="2">DAOM BR144</strain>
    </source>
</reference>
<evidence type="ECO:0000256" key="1">
    <source>
        <dbReference type="SAM" id="MobiDB-lite"/>
    </source>
</evidence>
<dbReference type="Pfam" id="PF03883">
    <property type="entry name" value="H2O2_YaaD"/>
    <property type="match status" value="1"/>
</dbReference>
<dbReference type="PANTHER" id="PTHR30283:SF4">
    <property type="entry name" value="PEROXIDE STRESS RESISTANCE PROTEIN YAAA"/>
    <property type="match status" value="1"/>
</dbReference>
<feature type="compositionally biased region" description="Basic and acidic residues" evidence="1">
    <location>
        <begin position="307"/>
        <end position="319"/>
    </location>
</feature>
<evidence type="ECO:0000313" key="2">
    <source>
        <dbReference type="EnsemblProtists" id="PYU1_T010742"/>
    </source>
</evidence>
<evidence type="ECO:0000313" key="3">
    <source>
        <dbReference type="Proteomes" id="UP000019132"/>
    </source>
</evidence>
<protein>
    <submittedName>
        <fullName evidence="2">Uncharacterized protein</fullName>
    </submittedName>
</protein>
<keyword evidence="3" id="KW-1185">Reference proteome</keyword>
<dbReference type="AlphaFoldDB" id="K3X0J3"/>
<dbReference type="EMBL" id="GL376592">
    <property type="status" value="NOT_ANNOTATED_CDS"/>
    <property type="molecule type" value="Genomic_DNA"/>
</dbReference>
<dbReference type="VEuPathDB" id="FungiDB:PYU1_G010719"/>
<dbReference type="GO" id="GO:0005829">
    <property type="term" value="C:cytosol"/>
    <property type="evidence" value="ECO:0007669"/>
    <property type="project" value="TreeGrafter"/>
</dbReference>
<organism evidence="2 3">
    <name type="scientific">Globisporangium ultimum (strain ATCC 200006 / CBS 805.95 / DAOM BR144)</name>
    <name type="common">Pythium ultimum</name>
    <dbReference type="NCBI Taxonomy" id="431595"/>
    <lineage>
        <taxon>Eukaryota</taxon>
        <taxon>Sar</taxon>
        <taxon>Stramenopiles</taxon>
        <taxon>Oomycota</taxon>
        <taxon>Peronosporomycetes</taxon>
        <taxon>Pythiales</taxon>
        <taxon>Pythiaceae</taxon>
        <taxon>Globisporangium</taxon>
    </lineage>
</organism>
<name>K3X0J3_GLOUD</name>
<feature type="region of interest" description="Disordered" evidence="1">
    <location>
        <begin position="294"/>
        <end position="344"/>
    </location>
</feature>
<dbReference type="HAMAP" id="MF_00652">
    <property type="entry name" value="UPF0246"/>
    <property type="match status" value="1"/>
</dbReference>
<dbReference type="PANTHER" id="PTHR30283">
    <property type="entry name" value="PEROXIDE STRESS RESPONSE PROTEIN YAAA"/>
    <property type="match status" value="1"/>
</dbReference>
<reference evidence="3" key="1">
    <citation type="journal article" date="2010" name="Genome Biol.">
        <title>Genome sequence of the necrotrophic plant pathogen Pythium ultimum reveals original pathogenicity mechanisms and effector repertoire.</title>
        <authorList>
            <person name="Levesque C.A."/>
            <person name="Brouwer H."/>
            <person name="Cano L."/>
            <person name="Hamilton J.P."/>
            <person name="Holt C."/>
            <person name="Huitema E."/>
            <person name="Raffaele S."/>
            <person name="Robideau G.P."/>
            <person name="Thines M."/>
            <person name="Win J."/>
            <person name="Zerillo M.M."/>
            <person name="Beakes G.W."/>
            <person name="Boore J.L."/>
            <person name="Busam D."/>
            <person name="Dumas B."/>
            <person name="Ferriera S."/>
            <person name="Fuerstenberg S.I."/>
            <person name="Gachon C.M."/>
            <person name="Gaulin E."/>
            <person name="Govers F."/>
            <person name="Grenville-Briggs L."/>
            <person name="Horner N."/>
            <person name="Hostetler J."/>
            <person name="Jiang R.H."/>
            <person name="Johnson J."/>
            <person name="Krajaejun T."/>
            <person name="Lin H."/>
            <person name="Meijer H.J."/>
            <person name="Moore B."/>
            <person name="Morris P."/>
            <person name="Phuntmart V."/>
            <person name="Puiu D."/>
            <person name="Shetty J."/>
            <person name="Stajich J.E."/>
            <person name="Tripathy S."/>
            <person name="Wawra S."/>
            <person name="van West P."/>
            <person name="Whitty B.R."/>
            <person name="Coutinho P.M."/>
            <person name="Henrissat B."/>
            <person name="Martin F."/>
            <person name="Thomas P.D."/>
            <person name="Tyler B.M."/>
            <person name="De Vries R.P."/>
            <person name="Kamoun S."/>
            <person name="Yandell M."/>
            <person name="Tisserat N."/>
            <person name="Buell C.R."/>
        </authorList>
    </citation>
    <scope>NUCLEOTIDE SEQUENCE</scope>
    <source>
        <strain evidence="3">DAOM:BR144</strain>
    </source>
</reference>
<accession>K3X0J3</accession>
<dbReference type="GO" id="GO:0033194">
    <property type="term" value="P:response to hydroperoxide"/>
    <property type="evidence" value="ECO:0007669"/>
    <property type="project" value="TreeGrafter"/>
</dbReference>
<sequence>MTTARLLYLLSPAKTLDMTLSTVKVCSAPQLLHEAHILLQELSQAKVKSLLGVSDALARLNYQRFQNFAIVLDEKKEADLVPDETHKQAVLSFNGPAYQGIRFIALAICLAAQELSGKELQYAQDHLRILCGLYGILRPLDLIQAYRLEMGQKFANSRGKDLYAFWGTTLSEQINAYFRENEVKKEQKVIVNVASQEYFKSIPLEALDDDIQVIDCVFQDDGKIKSVYAKRARGLMCRYLIQNQVDSIESIKKFDLEGYVFTTTASNETTFVFNRTAAKQKQVLKEIQAQAKLKKEQQSQAAATPSVKEEPKKKAKGDTVPEAEDAAENKLPTRVSTRKRRKTE</sequence>
<dbReference type="InParanoid" id="K3X0J3"/>
<dbReference type="Proteomes" id="UP000019132">
    <property type="component" value="Unassembled WGS sequence"/>
</dbReference>
<dbReference type="EnsemblProtists" id="PYU1_T010742">
    <property type="protein sequence ID" value="PYU1_T010742"/>
    <property type="gene ID" value="PYU1_G010719"/>
</dbReference>
<dbReference type="InterPro" id="IPR005583">
    <property type="entry name" value="YaaA"/>
</dbReference>
<reference evidence="3" key="2">
    <citation type="submission" date="2010-04" db="EMBL/GenBank/DDBJ databases">
        <authorList>
            <person name="Buell R."/>
            <person name="Hamilton J."/>
            <person name="Hostetler J."/>
        </authorList>
    </citation>
    <scope>NUCLEOTIDE SEQUENCE [LARGE SCALE GENOMIC DNA]</scope>
    <source>
        <strain evidence="3">DAOM:BR144</strain>
    </source>
</reference>